<accession>A0A7W4XWA3</accession>
<reference evidence="2 3" key="2">
    <citation type="submission" date="2020-08" db="EMBL/GenBank/DDBJ databases">
        <authorList>
            <person name="Partida-Martinez L."/>
            <person name="Huntemann M."/>
            <person name="Clum A."/>
            <person name="Wang J."/>
            <person name="Palaniappan K."/>
            <person name="Ritter S."/>
            <person name="Chen I.-M."/>
            <person name="Stamatis D."/>
            <person name="Reddy T."/>
            <person name="O'Malley R."/>
            <person name="Daum C."/>
            <person name="Shapiro N."/>
            <person name="Ivanova N."/>
            <person name="Kyrpides N."/>
            <person name="Woyke T."/>
        </authorList>
    </citation>
    <scope>NUCLEOTIDE SEQUENCE [LARGE SCALE GENOMIC DNA]</scope>
    <source>
        <strain evidence="2 3">AS2.23</strain>
    </source>
</reference>
<proteinExistence type="predicted"/>
<feature type="domain" description="FAS1-like dehydratase" evidence="1">
    <location>
        <begin position="10"/>
        <end position="140"/>
    </location>
</feature>
<dbReference type="OMA" id="MITTRAE"/>
<dbReference type="Pfam" id="PF13452">
    <property type="entry name" value="FAS1_DH_region"/>
    <property type="match status" value="1"/>
</dbReference>
<dbReference type="SUPFAM" id="SSF54637">
    <property type="entry name" value="Thioesterase/thiol ester dehydrase-isomerase"/>
    <property type="match status" value="1"/>
</dbReference>
<dbReference type="AlphaFoldDB" id="A0A7W4XWA3"/>
<evidence type="ECO:0000313" key="3">
    <source>
        <dbReference type="Proteomes" id="UP000533269"/>
    </source>
</evidence>
<dbReference type="InterPro" id="IPR050965">
    <property type="entry name" value="UPF0336/Enoyl-CoA_hydratase"/>
</dbReference>
<comment type="caution">
    <text evidence="2">The sequence shown here is derived from an EMBL/GenBank/DDBJ whole genome shotgun (WGS) entry which is preliminary data.</text>
</comment>
<name>A0A7W4XWA3_KINRA</name>
<protein>
    <submittedName>
        <fullName evidence="2">Acyl dehydratase</fullName>
    </submittedName>
</protein>
<dbReference type="GO" id="GO:0019171">
    <property type="term" value="F:(3R)-hydroxyacyl-[acyl-carrier-protein] dehydratase activity"/>
    <property type="evidence" value="ECO:0007669"/>
    <property type="project" value="TreeGrafter"/>
</dbReference>
<dbReference type="Gene3D" id="3.10.129.10">
    <property type="entry name" value="Hotdog Thioesterase"/>
    <property type="match status" value="1"/>
</dbReference>
<reference evidence="2 3" key="1">
    <citation type="submission" date="2020-08" db="EMBL/GenBank/DDBJ databases">
        <title>The Agave Microbiome: Exploring the role of microbial communities in plant adaptations to desert environments.</title>
        <authorList>
            <person name="Partida-Martinez L.P."/>
        </authorList>
    </citation>
    <scope>NUCLEOTIDE SEQUENCE [LARGE SCALE GENOMIC DNA]</scope>
    <source>
        <strain evidence="2 3">AS2.23</strain>
    </source>
</reference>
<dbReference type="Proteomes" id="UP000533269">
    <property type="component" value="Unassembled WGS sequence"/>
</dbReference>
<dbReference type="InterPro" id="IPR029069">
    <property type="entry name" value="HotDog_dom_sf"/>
</dbReference>
<evidence type="ECO:0000313" key="2">
    <source>
        <dbReference type="EMBL" id="MBB2900678.1"/>
    </source>
</evidence>
<dbReference type="EMBL" id="JACHVY010000001">
    <property type="protein sequence ID" value="MBB2900678.1"/>
    <property type="molecule type" value="Genomic_DNA"/>
</dbReference>
<dbReference type="RefSeq" id="WP_012085005.1">
    <property type="nucleotide sequence ID" value="NZ_JACHVY010000001.1"/>
</dbReference>
<evidence type="ECO:0000259" key="1">
    <source>
        <dbReference type="Pfam" id="PF13452"/>
    </source>
</evidence>
<organism evidence="2 3">
    <name type="scientific">Kineococcus radiotolerans</name>
    <dbReference type="NCBI Taxonomy" id="131568"/>
    <lineage>
        <taxon>Bacteria</taxon>
        <taxon>Bacillati</taxon>
        <taxon>Actinomycetota</taxon>
        <taxon>Actinomycetes</taxon>
        <taxon>Kineosporiales</taxon>
        <taxon>Kineosporiaceae</taxon>
        <taxon>Kineococcus</taxon>
    </lineage>
</organism>
<dbReference type="PIRSF" id="PIRSF018072">
    <property type="entry name" value="UCP018072"/>
    <property type="match status" value="1"/>
</dbReference>
<gene>
    <name evidence="2" type="ORF">FHR75_001466</name>
</gene>
<dbReference type="PANTHER" id="PTHR43437">
    <property type="entry name" value="HYDROXYACYL-THIOESTER DEHYDRATASE TYPE 2, MITOCHONDRIAL-RELATED"/>
    <property type="match status" value="1"/>
</dbReference>
<dbReference type="CDD" id="cd03441">
    <property type="entry name" value="R_hydratase_like"/>
    <property type="match status" value="1"/>
</dbReference>
<dbReference type="PANTHER" id="PTHR43437:SF3">
    <property type="entry name" value="HYDROXYACYL-THIOESTER DEHYDRATASE TYPE 2, MITOCHONDRIAL"/>
    <property type="match status" value="1"/>
</dbReference>
<dbReference type="InterPro" id="IPR016709">
    <property type="entry name" value="HadA-like"/>
</dbReference>
<sequence length="153" mass="16269">MTTVNVDESFAGRVYPARGTTTVTADAVRAFARAVRAAHPSHHDAAAARELGHPDVVAPPTFAVVLAQAAEQQFIADPAAGIDFSRVVHGEEQFRHHRPVVAGDEIAAEVHVDRVRVVRGNAMVTTRTELTLADGTPVTTVTSMLVVRAEEAS</sequence>
<dbReference type="GO" id="GO:0006633">
    <property type="term" value="P:fatty acid biosynthetic process"/>
    <property type="evidence" value="ECO:0007669"/>
    <property type="project" value="TreeGrafter"/>
</dbReference>
<dbReference type="InterPro" id="IPR039569">
    <property type="entry name" value="FAS1-like_DH_region"/>
</dbReference>